<reference evidence="3" key="1">
    <citation type="submission" date="2019-04" db="EMBL/GenBank/DDBJ databases">
        <title>Friends and foes A comparative genomics studyof 23 Aspergillus species from section Flavi.</title>
        <authorList>
            <consortium name="DOE Joint Genome Institute"/>
            <person name="Kjaerbolling I."/>
            <person name="Vesth T."/>
            <person name="Frisvad J.C."/>
            <person name="Nybo J.L."/>
            <person name="Theobald S."/>
            <person name="Kildgaard S."/>
            <person name="Isbrandt T."/>
            <person name="Kuo A."/>
            <person name="Sato A."/>
            <person name="Lyhne E.K."/>
            <person name="Kogle M.E."/>
            <person name="Wiebenga A."/>
            <person name="Kun R.S."/>
            <person name="Lubbers R.J."/>
            <person name="Makela M.R."/>
            <person name="Barry K."/>
            <person name="Chovatia M."/>
            <person name="Clum A."/>
            <person name="Daum C."/>
            <person name="Haridas S."/>
            <person name="He G."/>
            <person name="LaButti K."/>
            <person name="Lipzen A."/>
            <person name="Mondo S."/>
            <person name="Riley R."/>
            <person name="Salamov A."/>
            <person name="Simmons B.A."/>
            <person name="Magnuson J.K."/>
            <person name="Henrissat B."/>
            <person name="Mortensen U.H."/>
            <person name="Larsen T.O."/>
            <person name="Devries R.P."/>
            <person name="Grigoriev I.V."/>
            <person name="Machida M."/>
            <person name="Baker S.E."/>
            <person name="Andersen M.R."/>
        </authorList>
    </citation>
    <scope>NUCLEOTIDE SEQUENCE [LARGE SCALE GENOMIC DNA]</scope>
    <source>
        <strain evidence="3">IBT 14317</strain>
    </source>
</reference>
<evidence type="ECO:0000313" key="3">
    <source>
        <dbReference type="EMBL" id="KAE8396372.1"/>
    </source>
</evidence>
<organism evidence="3">
    <name type="scientific">Petromyces alliaceus</name>
    <name type="common">Aspergillus alliaceus</name>
    <dbReference type="NCBI Taxonomy" id="209559"/>
    <lineage>
        <taxon>Eukaryota</taxon>
        <taxon>Fungi</taxon>
        <taxon>Dikarya</taxon>
        <taxon>Ascomycota</taxon>
        <taxon>Pezizomycotina</taxon>
        <taxon>Eurotiomycetes</taxon>
        <taxon>Eurotiomycetidae</taxon>
        <taxon>Eurotiales</taxon>
        <taxon>Aspergillaceae</taxon>
        <taxon>Aspergillus</taxon>
        <taxon>Aspergillus subgen. Circumdati</taxon>
    </lineage>
</organism>
<name>A0A5N7CQ15_PETAA</name>
<evidence type="ECO:0000256" key="2">
    <source>
        <dbReference type="SAM" id="SignalP"/>
    </source>
</evidence>
<dbReference type="PANTHER" id="PTHR38705:SF1">
    <property type="entry name" value="PROTEIN RDS1"/>
    <property type="match status" value="1"/>
</dbReference>
<proteinExistence type="predicted"/>
<sequence>MTTLSILAVAPLSAGAFASPVPTQVPAKPAGYPVIVGQKGYMSDPYHGPHTGTPTTTRAVNAPATLAAAIEPKPPNSTATYYNSQGVPLHPMTAPYTPASRLGTNRTLPHYMVESDFDFKSIALGVYQEYIELDLLLDGFAPFTDEEFLEAGLQPAWSRGTIADRVHGGPGDRTRDIAGQHAGRSRAKDVRIRLSVLKRSHVGRFHTAYNSVRRIESNSHLDSREVPNLLSLSITTEARQQMIFRQMSGPNPTDVLGTTRLAWQNFPTLRILNNPNINPVSPDKTPKDGSETVGKRITDPSIKCGPAIAHNGSEPLSYAGKQVFFEWEAPSKSVRPNSSYITTTTAGEPKFVVWMTGDHTGYTYQPEGSVYNSDGIINGTMAVALTDLDLFVTPFNQTMLNPHIVALGLSMAG</sequence>
<accession>A0A5N7CQ15</accession>
<feature type="chain" id="PRO_5024967042" evidence="2">
    <location>
        <begin position="19"/>
        <end position="413"/>
    </location>
</feature>
<dbReference type="EMBL" id="ML735215">
    <property type="protein sequence ID" value="KAE8396372.1"/>
    <property type="molecule type" value="Genomic_DNA"/>
</dbReference>
<dbReference type="Proteomes" id="UP000326877">
    <property type="component" value="Unassembled WGS sequence"/>
</dbReference>
<feature type="region of interest" description="Disordered" evidence="1">
    <location>
        <begin position="274"/>
        <end position="303"/>
    </location>
</feature>
<feature type="compositionally biased region" description="Basic and acidic residues" evidence="1">
    <location>
        <begin position="284"/>
        <end position="298"/>
    </location>
</feature>
<evidence type="ECO:0000256" key="1">
    <source>
        <dbReference type="SAM" id="MobiDB-lite"/>
    </source>
</evidence>
<dbReference type="OrthoDB" id="2098436at2759"/>
<feature type="signal peptide" evidence="2">
    <location>
        <begin position="1"/>
        <end position="18"/>
    </location>
</feature>
<gene>
    <name evidence="3" type="ORF">BDV23DRAFT_168186</name>
</gene>
<dbReference type="AlphaFoldDB" id="A0A5N7CQ15"/>
<keyword evidence="2" id="KW-0732">Signal</keyword>
<dbReference type="InterPro" id="IPR039254">
    <property type="entry name" value="Rds1"/>
</dbReference>
<dbReference type="PANTHER" id="PTHR38705">
    <property type="entry name" value="PROTEIN RDS1"/>
    <property type="match status" value="1"/>
</dbReference>
<protein>
    <submittedName>
        <fullName evidence="3">Uncharacterized protein</fullName>
    </submittedName>
</protein>